<sequence length="264" mass="30184">MIQYRSVNSYIPAALLFLTLILIVNGAEHTNYNPESDLFRPVYSTHLSGEVSPDHPIQVDLDIRDSKTGFVRVYGWGEMGTEWNLTVGEGYENFFVPDLFTEVQTGYPRILTLKNISSEYLILDPGRYPVYFSSDSSGGKAEILVMYVYHEQIDLGIIQNQTHSVFETYIPPGLERVIFMTESRDGTNLDLYVHKGSSLPDSYEEFTYNSTDECQECWSQGIENFISEMLVLDNPEPGPYLMVTRATGGDDFFYTYWTGIEKKR</sequence>
<dbReference type="KEGG" id="mhu:Mhun_2073"/>
<name>Q2FMF0_METHJ</name>
<evidence type="ECO:0000313" key="1">
    <source>
        <dbReference type="EMBL" id="ABD41780.1"/>
    </source>
</evidence>
<keyword evidence="2" id="KW-1185">Reference proteome</keyword>
<dbReference type="HOGENOM" id="CLU_1052157_0_0_2"/>
<dbReference type="STRING" id="323259.Mhun_2073"/>
<proteinExistence type="predicted"/>
<dbReference type="Proteomes" id="UP000001941">
    <property type="component" value="Chromosome"/>
</dbReference>
<accession>Q2FMF0</accession>
<dbReference type="AlphaFoldDB" id="Q2FMF0"/>
<protein>
    <submittedName>
        <fullName evidence="1">Uncharacterized protein</fullName>
    </submittedName>
</protein>
<gene>
    <name evidence="1" type="ordered locus">Mhun_2073</name>
</gene>
<reference evidence="2" key="1">
    <citation type="journal article" date="2016" name="Stand. Genomic Sci.">
        <title>Complete genome sequence of Methanospirillum hungatei type strain JF1.</title>
        <authorList>
            <person name="Gunsalus R.P."/>
            <person name="Cook L.E."/>
            <person name="Crable B."/>
            <person name="Rohlin L."/>
            <person name="McDonald E."/>
            <person name="Mouttaki H."/>
            <person name="Sieber J.R."/>
            <person name="Poweleit N."/>
            <person name="Zhou H."/>
            <person name="Lapidus A.L."/>
            <person name="Daligault H.E."/>
            <person name="Land M."/>
            <person name="Gilna P."/>
            <person name="Ivanova N."/>
            <person name="Kyrpides N."/>
            <person name="Culley D.E."/>
            <person name="McInerney M.J."/>
        </authorList>
    </citation>
    <scope>NUCLEOTIDE SEQUENCE [LARGE SCALE GENOMIC DNA]</scope>
    <source>
        <strain evidence="2">ATCC 27890 / DSM 864 / NBRC 100397 / JF-1</strain>
    </source>
</reference>
<dbReference type="EnsemblBacteria" id="ABD41780">
    <property type="protein sequence ID" value="ABD41780"/>
    <property type="gene ID" value="Mhun_2073"/>
</dbReference>
<organism evidence="1 2">
    <name type="scientific">Methanospirillum hungatei JF-1 (strain ATCC 27890 / DSM 864 / NBRC 100397 / JF-1)</name>
    <dbReference type="NCBI Taxonomy" id="323259"/>
    <lineage>
        <taxon>Archaea</taxon>
        <taxon>Methanobacteriati</taxon>
        <taxon>Methanobacteriota</taxon>
        <taxon>Stenosarchaea group</taxon>
        <taxon>Methanomicrobia</taxon>
        <taxon>Methanomicrobiales</taxon>
        <taxon>Methanospirillaceae</taxon>
        <taxon>Methanospirillum</taxon>
    </lineage>
</organism>
<dbReference type="EMBL" id="CP000254">
    <property type="protein sequence ID" value="ABD41780.1"/>
    <property type="molecule type" value="Genomic_DNA"/>
</dbReference>
<evidence type="ECO:0000313" key="2">
    <source>
        <dbReference type="Proteomes" id="UP000001941"/>
    </source>
</evidence>
<dbReference type="InParanoid" id="Q2FMF0"/>